<evidence type="ECO:0000313" key="2">
    <source>
        <dbReference type="Proteomes" id="UP000356253"/>
    </source>
</evidence>
<reference evidence="1" key="1">
    <citation type="submission" date="2019-09" db="EMBL/GenBank/DDBJ databases">
        <authorList>
            <person name="Rodrigo-Torres L."/>
            <person name="Arahal R. D."/>
            <person name="Lucena T."/>
        </authorList>
    </citation>
    <scope>NUCLEOTIDE SEQUENCE</scope>
    <source>
        <strain evidence="1">ISS653</strain>
    </source>
</reference>
<accession>A0AC61YDH4</accession>
<organism evidence="1 2">
    <name type="scientific">Mesonia oceanica</name>
    <dbReference type="NCBI Taxonomy" id="2687242"/>
    <lineage>
        <taxon>Bacteria</taxon>
        <taxon>Pseudomonadati</taxon>
        <taxon>Bacteroidota</taxon>
        <taxon>Flavobacteriia</taxon>
        <taxon>Flavobacteriales</taxon>
        <taxon>Flavobacteriaceae</taxon>
        <taxon>Mesonia</taxon>
    </lineage>
</organism>
<keyword evidence="2" id="KW-1185">Reference proteome</keyword>
<evidence type="ECO:0000313" key="1">
    <source>
        <dbReference type="EMBL" id="VVV02566.1"/>
    </source>
</evidence>
<proteinExistence type="predicted"/>
<dbReference type="Proteomes" id="UP000356253">
    <property type="component" value="Unassembled WGS sequence"/>
</dbReference>
<sequence length="213" mass="25336">MQKSLIIILFLISNLIFGQDKNDPTESFVTKLKSEMMKENISNFFIVKHISPGNTRIIELKDPNSCNENGYYFVMYAFWENGNETWIKKYDNCGEFKNVKLTNSKPIKFYKKNIESLKINDVQPYIFKPDSIANGKKYSFISGRTHTAHRYFWFFQDSTEFEKKFDKYNLETEKNNKNLNYELNNNLSIVKLNIICEEIINEMETMKIFTRLK</sequence>
<dbReference type="EMBL" id="CABVMM010000030">
    <property type="protein sequence ID" value="VVV02566.1"/>
    <property type="molecule type" value="Genomic_DNA"/>
</dbReference>
<comment type="caution">
    <text evidence="1">The sequence shown here is derived from an EMBL/GenBank/DDBJ whole genome shotgun (WGS) entry which is preliminary data.</text>
</comment>
<gene>
    <name evidence="1" type="ORF">FVB9532_03873</name>
</gene>
<protein>
    <submittedName>
        <fullName evidence="1">Uncharacterized protein</fullName>
    </submittedName>
</protein>
<name>A0AC61YDH4_9FLAO</name>